<dbReference type="Pfam" id="PF00389">
    <property type="entry name" value="2-Hacid_dh"/>
    <property type="match status" value="1"/>
</dbReference>
<dbReference type="PANTHER" id="PTHR43333">
    <property type="entry name" value="2-HACID_DH_C DOMAIN-CONTAINING PROTEIN"/>
    <property type="match status" value="1"/>
</dbReference>
<evidence type="ECO:0000313" key="7">
    <source>
        <dbReference type="EMBL" id="KHD85242.1"/>
    </source>
</evidence>
<dbReference type="GO" id="GO:0016616">
    <property type="term" value="F:oxidoreductase activity, acting on the CH-OH group of donors, NAD or NADP as acceptor"/>
    <property type="evidence" value="ECO:0007669"/>
    <property type="project" value="InterPro"/>
</dbReference>
<evidence type="ECO:0000259" key="6">
    <source>
        <dbReference type="Pfam" id="PF02826"/>
    </source>
</evidence>
<dbReference type="InterPro" id="IPR029753">
    <property type="entry name" value="D-isomer_DH_CS"/>
</dbReference>
<keyword evidence="3" id="KW-0520">NAD</keyword>
<dbReference type="SUPFAM" id="SSF51735">
    <property type="entry name" value="NAD(P)-binding Rossmann-fold domains"/>
    <property type="match status" value="1"/>
</dbReference>
<dbReference type="SUPFAM" id="SSF52283">
    <property type="entry name" value="Formate/glycerate dehydrogenase catalytic domain-like"/>
    <property type="match status" value="1"/>
</dbReference>
<feature type="domain" description="D-isomer specific 2-hydroxyacid dehydrogenase catalytic" evidence="5">
    <location>
        <begin position="12"/>
        <end position="309"/>
    </location>
</feature>
<comment type="caution">
    <text evidence="7">The sequence shown here is derived from an EMBL/GenBank/DDBJ whole genome shotgun (WGS) entry which is preliminary data.</text>
</comment>
<dbReference type="InterPro" id="IPR006140">
    <property type="entry name" value="D-isomer_DH_NAD-bd"/>
</dbReference>
<dbReference type="Proteomes" id="UP000030588">
    <property type="component" value="Unassembled WGS sequence"/>
</dbReference>
<dbReference type="Gene3D" id="3.40.50.720">
    <property type="entry name" value="NAD(P)-binding Rossmann-like Domain"/>
    <property type="match status" value="2"/>
</dbReference>
<comment type="similarity">
    <text evidence="1 4">Belongs to the D-isomer specific 2-hydroxyacid dehydrogenase family.</text>
</comment>
<evidence type="ECO:0000256" key="4">
    <source>
        <dbReference type="RuleBase" id="RU003719"/>
    </source>
</evidence>
<dbReference type="PROSITE" id="PS00671">
    <property type="entry name" value="D_2_HYDROXYACID_DH_3"/>
    <property type="match status" value="1"/>
</dbReference>
<evidence type="ECO:0000256" key="3">
    <source>
        <dbReference type="ARBA" id="ARBA00023027"/>
    </source>
</evidence>
<gene>
    <name evidence="7" type="ORF">NG54_10375</name>
</gene>
<evidence type="ECO:0000259" key="5">
    <source>
        <dbReference type="Pfam" id="PF00389"/>
    </source>
</evidence>
<reference evidence="7 8" key="1">
    <citation type="submission" date="2014-10" db="EMBL/GenBank/DDBJ databases">
        <title>Draft genome of phytase producing Bacillus ginsengihumi strain M2.11.</title>
        <authorList>
            <person name="Toymentseva A."/>
            <person name="Boulygina E.A."/>
            <person name="Kazakov S.V."/>
            <person name="Kayumov I."/>
            <person name="Suleimanova A.D."/>
            <person name="Mardanova A.M."/>
            <person name="Maria S.N."/>
            <person name="Sergey M.Y."/>
            <person name="Sharipova M.R."/>
        </authorList>
    </citation>
    <scope>NUCLEOTIDE SEQUENCE [LARGE SCALE GENOMIC DNA]</scope>
    <source>
        <strain evidence="7 8">M2.11</strain>
    </source>
</reference>
<dbReference type="GO" id="GO:0051287">
    <property type="term" value="F:NAD binding"/>
    <property type="evidence" value="ECO:0007669"/>
    <property type="project" value="InterPro"/>
</dbReference>
<dbReference type="PANTHER" id="PTHR43333:SF1">
    <property type="entry name" value="D-ISOMER SPECIFIC 2-HYDROXYACID DEHYDROGENASE NAD-BINDING DOMAIN-CONTAINING PROTEIN"/>
    <property type="match status" value="1"/>
</dbReference>
<protein>
    <submittedName>
        <fullName evidence="7">3-phosphoglycerate dehydrogenase</fullName>
    </submittedName>
</protein>
<dbReference type="OrthoDB" id="9805416at2"/>
<dbReference type="FunFam" id="3.40.50.720:FF:000363">
    <property type="entry name" value="D-isomer specific 2-hydroxyacid dehydrogenase"/>
    <property type="match status" value="1"/>
</dbReference>
<dbReference type="RefSeq" id="WP_025727978.1">
    <property type="nucleotide sequence ID" value="NZ_JRUN01000028.1"/>
</dbReference>
<name>A0A0A6XYN7_9BACI</name>
<sequence>MNIIFTFKPPIEMQKELQQSFPDIRFHYFNQIEEGQSIWGEAEVIVTFGEDLTPQHISNAHHLKWIMVVSAGLEKMPLDSIQEQQIMVTNARGIHKKPMAEFTFAYILHHAKGIHNLSLLQNQRVWNHTLKTQEINEQCIMIVGTGAIGQEIARISQAFGMKVIGVNRSGKMVDHVDEVIQLDSLKEALPEADYIVSILPSTKETVHIYQYEHFQKMKESAVFINIGRGDVVEESVLIDALLNQEIAHAYLDVFKKEPLPADHPFWNMKNLTITPHLSSHSEHYLPRAMAIFKENLSSYLQKEEKQQYINVVDIEKGY</sequence>
<dbReference type="CDD" id="cd05300">
    <property type="entry name" value="2-Hacid_dh_1"/>
    <property type="match status" value="1"/>
</dbReference>
<evidence type="ECO:0000313" key="8">
    <source>
        <dbReference type="Proteomes" id="UP000030588"/>
    </source>
</evidence>
<dbReference type="AlphaFoldDB" id="A0A0A6XYN7"/>
<keyword evidence="2 4" id="KW-0560">Oxidoreductase</keyword>
<feature type="domain" description="D-isomer specific 2-hydroxyacid dehydrogenase NAD-binding" evidence="6">
    <location>
        <begin position="104"/>
        <end position="278"/>
    </location>
</feature>
<evidence type="ECO:0000256" key="1">
    <source>
        <dbReference type="ARBA" id="ARBA00005854"/>
    </source>
</evidence>
<dbReference type="InterPro" id="IPR006139">
    <property type="entry name" value="D-isomer_2_OHA_DH_cat_dom"/>
</dbReference>
<dbReference type="InterPro" id="IPR036291">
    <property type="entry name" value="NAD(P)-bd_dom_sf"/>
</dbReference>
<proteinExistence type="inferred from homology"/>
<dbReference type="STRING" id="363870.NG54_10375"/>
<dbReference type="Pfam" id="PF02826">
    <property type="entry name" value="2-Hacid_dh_C"/>
    <property type="match status" value="1"/>
</dbReference>
<organism evidence="7 8">
    <name type="scientific">Heyndrickxia ginsengihumi</name>
    <dbReference type="NCBI Taxonomy" id="363870"/>
    <lineage>
        <taxon>Bacteria</taxon>
        <taxon>Bacillati</taxon>
        <taxon>Bacillota</taxon>
        <taxon>Bacilli</taxon>
        <taxon>Bacillales</taxon>
        <taxon>Bacillaceae</taxon>
        <taxon>Heyndrickxia</taxon>
    </lineage>
</organism>
<evidence type="ECO:0000256" key="2">
    <source>
        <dbReference type="ARBA" id="ARBA00023002"/>
    </source>
</evidence>
<accession>A0A0A6XYN7</accession>
<dbReference type="EMBL" id="JRUN01000028">
    <property type="protein sequence ID" value="KHD85242.1"/>
    <property type="molecule type" value="Genomic_DNA"/>
</dbReference>